<evidence type="ECO:0000256" key="1">
    <source>
        <dbReference type="SAM" id="MobiDB-lite"/>
    </source>
</evidence>
<evidence type="ECO:0000313" key="2">
    <source>
        <dbReference type="EMBL" id="CAA7028670.1"/>
    </source>
</evidence>
<gene>
    <name evidence="2" type="ORF">MERR_LOCUS15905</name>
</gene>
<evidence type="ECO:0008006" key="4">
    <source>
        <dbReference type="Google" id="ProtNLM"/>
    </source>
</evidence>
<protein>
    <recommendedName>
        <fullName evidence="4">DUF4283 domain-containing protein</fullName>
    </recommendedName>
</protein>
<feature type="region of interest" description="Disordered" evidence="1">
    <location>
        <begin position="1"/>
        <end position="26"/>
    </location>
</feature>
<evidence type="ECO:0000313" key="3">
    <source>
        <dbReference type="Proteomes" id="UP000467841"/>
    </source>
</evidence>
<dbReference type="AlphaFoldDB" id="A0A6D2IQ91"/>
<sequence>MVDTPGGGQPPGKPQDGTGTWAARVMGSSAGGRSNPEILISDEFVENRLSVEFPNGINGDPVITIGVEVLEAMNGLWKRCMIVKVLGRSVPIAVLPKKLREMWRPKGFMTVIDFPRGFFMVIQFIYIRYKFILFVGLKFNS</sequence>
<dbReference type="Proteomes" id="UP000467841">
    <property type="component" value="Unassembled WGS sequence"/>
</dbReference>
<name>A0A6D2IQ91_9BRAS</name>
<organism evidence="2 3">
    <name type="scientific">Microthlaspi erraticum</name>
    <dbReference type="NCBI Taxonomy" id="1685480"/>
    <lineage>
        <taxon>Eukaryota</taxon>
        <taxon>Viridiplantae</taxon>
        <taxon>Streptophyta</taxon>
        <taxon>Embryophyta</taxon>
        <taxon>Tracheophyta</taxon>
        <taxon>Spermatophyta</taxon>
        <taxon>Magnoliopsida</taxon>
        <taxon>eudicotyledons</taxon>
        <taxon>Gunneridae</taxon>
        <taxon>Pentapetalae</taxon>
        <taxon>rosids</taxon>
        <taxon>malvids</taxon>
        <taxon>Brassicales</taxon>
        <taxon>Brassicaceae</taxon>
        <taxon>Coluteocarpeae</taxon>
        <taxon>Microthlaspi</taxon>
    </lineage>
</organism>
<dbReference type="EMBL" id="CACVBM020001072">
    <property type="protein sequence ID" value="CAA7028670.1"/>
    <property type="molecule type" value="Genomic_DNA"/>
</dbReference>
<reference evidence="2" key="1">
    <citation type="submission" date="2020-01" db="EMBL/GenBank/DDBJ databases">
        <authorList>
            <person name="Mishra B."/>
        </authorList>
    </citation>
    <scope>NUCLEOTIDE SEQUENCE [LARGE SCALE GENOMIC DNA]</scope>
</reference>
<comment type="caution">
    <text evidence="2">The sequence shown here is derived from an EMBL/GenBank/DDBJ whole genome shotgun (WGS) entry which is preliminary data.</text>
</comment>
<keyword evidence="3" id="KW-1185">Reference proteome</keyword>
<dbReference type="OrthoDB" id="1085362at2759"/>
<accession>A0A6D2IQ91</accession>
<feature type="compositionally biased region" description="Gly residues" evidence="1">
    <location>
        <begin position="1"/>
        <end position="10"/>
    </location>
</feature>
<proteinExistence type="predicted"/>